<dbReference type="GO" id="GO:0008654">
    <property type="term" value="P:phospholipid biosynthetic process"/>
    <property type="evidence" value="ECO:0007669"/>
    <property type="project" value="UniProtKB-KW"/>
</dbReference>
<dbReference type="OrthoDB" id="9777147at2"/>
<dbReference type="GO" id="GO:0016020">
    <property type="term" value="C:membrane"/>
    <property type="evidence" value="ECO:0007669"/>
    <property type="project" value="InterPro"/>
</dbReference>
<keyword evidence="10" id="KW-0443">Lipid metabolism</keyword>
<evidence type="ECO:0000256" key="7">
    <source>
        <dbReference type="ARBA" id="ARBA00022679"/>
    </source>
</evidence>
<feature type="transmembrane region" description="Helical" evidence="16">
    <location>
        <begin position="155"/>
        <end position="175"/>
    </location>
</feature>
<name>A0A2N3I4Q8_9BACT</name>
<accession>A0A2N3I4Q8</accession>
<dbReference type="Proteomes" id="UP000233387">
    <property type="component" value="Unassembled WGS sequence"/>
</dbReference>
<dbReference type="PANTHER" id="PTHR14269:SF61">
    <property type="entry name" value="CDP-DIACYLGLYCEROL--SERINE O-PHOSPHATIDYLTRANSFERASE"/>
    <property type="match status" value="1"/>
</dbReference>
<keyword evidence="7 15" id="KW-0808">Transferase</keyword>
<gene>
    <name evidence="17" type="ORF">Rain11_2560</name>
</gene>
<dbReference type="NCBIfam" id="TIGR00473">
    <property type="entry name" value="pssA"/>
    <property type="match status" value="1"/>
</dbReference>
<reference evidence="17 18" key="1">
    <citation type="submission" date="2017-06" db="EMBL/GenBank/DDBJ databases">
        <title>Raineya orbicola gen. nov., sp. nov. a slightly thermophilic bacterium of the phylum Bacteroidetes and the description of Raineyaceae fam. nov.</title>
        <authorList>
            <person name="Albuquerque L."/>
            <person name="Polonia A.R.M."/>
            <person name="Barroso C."/>
            <person name="Froufe H.J.C."/>
            <person name="Lage O."/>
            <person name="Lobo-Da-Cunha A."/>
            <person name="Egas C."/>
            <person name="Da Costa M.S."/>
        </authorList>
    </citation>
    <scope>NUCLEOTIDE SEQUENCE [LARGE SCALE GENOMIC DNA]</scope>
    <source>
        <strain evidence="17 18">SPSPC-11</strain>
    </source>
</reference>
<feature type="transmembrane region" description="Helical" evidence="16">
    <location>
        <begin position="123"/>
        <end position="143"/>
    </location>
</feature>
<dbReference type="InterPro" id="IPR000462">
    <property type="entry name" value="CDP-OH_P_trans"/>
</dbReference>
<evidence type="ECO:0000256" key="15">
    <source>
        <dbReference type="RuleBase" id="RU003750"/>
    </source>
</evidence>
<dbReference type="InterPro" id="IPR050324">
    <property type="entry name" value="CDP-alcohol_PTase-I"/>
</dbReference>
<keyword evidence="11 16" id="KW-0472">Membrane</keyword>
<protein>
    <recommendedName>
        <fullName evidence="5">CDP-diacylglycerol--serine O-phosphatidyltransferase</fullName>
        <ecNumber evidence="4">2.7.8.8</ecNumber>
    </recommendedName>
    <alternativeName>
        <fullName evidence="14">Phosphatidylserine synthase</fullName>
    </alternativeName>
</protein>
<evidence type="ECO:0000256" key="3">
    <source>
        <dbReference type="ARBA" id="ARBA00010441"/>
    </source>
</evidence>
<evidence type="ECO:0000256" key="4">
    <source>
        <dbReference type="ARBA" id="ARBA00013174"/>
    </source>
</evidence>
<feature type="transmembrane region" description="Helical" evidence="16">
    <location>
        <begin position="64"/>
        <end position="82"/>
    </location>
</feature>
<keyword evidence="12" id="KW-0594">Phospholipid biosynthesis</keyword>
<dbReference type="EMBL" id="NKXO01000061">
    <property type="protein sequence ID" value="PKQ65294.1"/>
    <property type="molecule type" value="Genomic_DNA"/>
</dbReference>
<proteinExistence type="inferred from homology"/>
<feature type="transmembrane region" description="Helical" evidence="16">
    <location>
        <begin position="196"/>
        <end position="224"/>
    </location>
</feature>
<evidence type="ECO:0000256" key="13">
    <source>
        <dbReference type="ARBA" id="ARBA00023264"/>
    </source>
</evidence>
<evidence type="ECO:0000256" key="16">
    <source>
        <dbReference type="SAM" id="Phobius"/>
    </source>
</evidence>
<dbReference type="InterPro" id="IPR043130">
    <property type="entry name" value="CDP-OH_PTrfase_TM_dom"/>
</dbReference>
<comment type="subcellular location">
    <subcellularLocation>
        <location evidence="2">Endomembrane system</location>
        <topology evidence="2">Multi-pass membrane protein</topology>
    </subcellularLocation>
</comment>
<evidence type="ECO:0000256" key="9">
    <source>
        <dbReference type="ARBA" id="ARBA00022989"/>
    </source>
</evidence>
<evidence type="ECO:0000256" key="11">
    <source>
        <dbReference type="ARBA" id="ARBA00023136"/>
    </source>
</evidence>
<dbReference type="RefSeq" id="WP_101359818.1">
    <property type="nucleotide sequence ID" value="NZ_NKXO01000061.1"/>
</dbReference>
<evidence type="ECO:0000256" key="2">
    <source>
        <dbReference type="ARBA" id="ARBA00004127"/>
    </source>
</evidence>
<evidence type="ECO:0000256" key="12">
    <source>
        <dbReference type="ARBA" id="ARBA00023209"/>
    </source>
</evidence>
<feature type="transmembrane region" description="Helical" evidence="16">
    <location>
        <begin position="94"/>
        <end position="111"/>
    </location>
</feature>
<evidence type="ECO:0000256" key="10">
    <source>
        <dbReference type="ARBA" id="ARBA00023098"/>
    </source>
</evidence>
<evidence type="ECO:0000256" key="5">
    <source>
        <dbReference type="ARBA" id="ARBA00017171"/>
    </source>
</evidence>
<comment type="caution">
    <text evidence="17">The sequence shown here is derived from an EMBL/GenBank/DDBJ whole genome shotgun (WGS) entry which is preliminary data.</text>
</comment>
<keyword evidence="9 16" id="KW-1133">Transmembrane helix</keyword>
<keyword evidence="8 16" id="KW-0812">Transmembrane</keyword>
<dbReference type="PANTHER" id="PTHR14269">
    <property type="entry name" value="CDP-DIACYLGLYCEROL--GLYCEROL-3-PHOSPHATE 3-PHOSPHATIDYLTRANSFERASE-RELATED"/>
    <property type="match status" value="1"/>
</dbReference>
<dbReference type="GO" id="GO:0012505">
    <property type="term" value="C:endomembrane system"/>
    <property type="evidence" value="ECO:0007669"/>
    <property type="project" value="UniProtKB-SubCell"/>
</dbReference>
<evidence type="ECO:0000256" key="8">
    <source>
        <dbReference type="ARBA" id="ARBA00022692"/>
    </source>
</evidence>
<keyword evidence="13" id="KW-1208">Phospholipid metabolism</keyword>
<dbReference type="InterPro" id="IPR048254">
    <property type="entry name" value="CDP_ALCOHOL_P_TRANSF_CS"/>
</dbReference>
<keyword evidence="18" id="KW-1185">Reference proteome</keyword>
<evidence type="ECO:0000256" key="1">
    <source>
        <dbReference type="ARBA" id="ARBA00000287"/>
    </source>
</evidence>
<comment type="catalytic activity">
    <reaction evidence="1">
        <text>a CDP-1,2-diacyl-sn-glycerol + L-serine = a 1,2-diacyl-sn-glycero-3-phospho-L-serine + CMP + H(+)</text>
        <dbReference type="Rhea" id="RHEA:16913"/>
        <dbReference type="ChEBI" id="CHEBI:15378"/>
        <dbReference type="ChEBI" id="CHEBI:33384"/>
        <dbReference type="ChEBI" id="CHEBI:57262"/>
        <dbReference type="ChEBI" id="CHEBI:58332"/>
        <dbReference type="ChEBI" id="CHEBI:60377"/>
        <dbReference type="EC" id="2.7.8.8"/>
    </reaction>
</comment>
<evidence type="ECO:0000256" key="14">
    <source>
        <dbReference type="ARBA" id="ARBA00032361"/>
    </source>
</evidence>
<dbReference type="GO" id="GO:0003882">
    <property type="term" value="F:CDP-diacylglycerol-serine O-phosphatidyltransferase activity"/>
    <property type="evidence" value="ECO:0007669"/>
    <property type="project" value="UniProtKB-EC"/>
</dbReference>
<dbReference type="InterPro" id="IPR004533">
    <property type="entry name" value="CDP-diaglyc--ser_O-PTrfase"/>
</dbReference>
<dbReference type="Pfam" id="PF01066">
    <property type="entry name" value="CDP-OH_P_transf"/>
    <property type="match status" value="1"/>
</dbReference>
<feature type="transmembrane region" description="Helical" evidence="16">
    <location>
        <begin position="7"/>
        <end position="24"/>
    </location>
</feature>
<evidence type="ECO:0000313" key="18">
    <source>
        <dbReference type="Proteomes" id="UP000233387"/>
    </source>
</evidence>
<sequence length="234" mass="26631">MKRHIPNLLTLCNALCGCVGLIWIEKNILVSSTLVFVAMIFDFADGFVARLLNVKSEIGKQLDSLADAITFGVLPAMLARQLLLRHNHFTENDWITYLPMLIALFSVFRLAKFNVDTRQTDRFIGVPTPANAMLWASFPLILHFQPEIWGFQTQIFANSLFLLILVLIMSLLLVAEIPLLALKFKHFRLKGNELRYIFLGVSVVLIILLQFVAVPFIIFSYILLSFFENTSPKN</sequence>
<dbReference type="PROSITE" id="PS00379">
    <property type="entry name" value="CDP_ALCOHOL_P_TRANSF"/>
    <property type="match status" value="1"/>
</dbReference>
<dbReference type="EC" id="2.7.8.8" evidence="4"/>
<dbReference type="AlphaFoldDB" id="A0A2N3I4Q8"/>
<feature type="transmembrane region" description="Helical" evidence="16">
    <location>
        <begin position="30"/>
        <end position="52"/>
    </location>
</feature>
<organism evidence="17 18">
    <name type="scientific">Raineya orbicola</name>
    <dbReference type="NCBI Taxonomy" id="2016530"/>
    <lineage>
        <taxon>Bacteria</taxon>
        <taxon>Pseudomonadati</taxon>
        <taxon>Bacteroidota</taxon>
        <taxon>Cytophagia</taxon>
        <taxon>Cytophagales</taxon>
        <taxon>Raineyaceae</taxon>
        <taxon>Raineya</taxon>
    </lineage>
</organism>
<comment type="similarity">
    <text evidence="3 15">Belongs to the CDP-alcohol phosphatidyltransferase class-I family.</text>
</comment>
<dbReference type="PROSITE" id="PS51257">
    <property type="entry name" value="PROKAR_LIPOPROTEIN"/>
    <property type="match status" value="1"/>
</dbReference>
<keyword evidence="6" id="KW-0444">Lipid biosynthesis</keyword>
<dbReference type="Gene3D" id="1.20.120.1760">
    <property type="match status" value="1"/>
</dbReference>
<evidence type="ECO:0000313" key="17">
    <source>
        <dbReference type="EMBL" id="PKQ65294.1"/>
    </source>
</evidence>
<evidence type="ECO:0000256" key="6">
    <source>
        <dbReference type="ARBA" id="ARBA00022516"/>
    </source>
</evidence>